<evidence type="ECO:0000313" key="2">
    <source>
        <dbReference type="Proteomes" id="UP000198765"/>
    </source>
</evidence>
<protein>
    <submittedName>
        <fullName evidence="1">Uncharacterized protein</fullName>
    </submittedName>
</protein>
<keyword evidence="2" id="KW-1185">Reference proteome</keyword>
<dbReference type="Proteomes" id="UP000198765">
    <property type="component" value="Chromosome I"/>
</dbReference>
<dbReference type="AlphaFoldDB" id="A0A1A9A419"/>
<dbReference type="EMBL" id="LT594324">
    <property type="protein sequence ID" value="SBT50923.1"/>
    <property type="molecule type" value="Genomic_DNA"/>
</dbReference>
<name>A0A1A9A419_9ACTN</name>
<dbReference type="PATRIC" id="fig|299146.4.peg.4013"/>
<dbReference type="RefSeq" id="WP_091197831.1">
    <property type="nucleotide sequence ID" value="NZ_LT594324.1"/>
</dbReference>
<dbReference type="OrthoDB" id="3829125at2"/>
<proteinExistence type="predicted"/>
<reference evidence="1 2" key="1">
    <citation type="submission" date="2016-06" db="EMBL/GenBank/DDBJ databases">
        <authorList>
            <person name="Kjaerup R.B."/>
            <person name="Dalgaard T.S."/>
            <person name="Juul-Madsen H.R."/>
        </authorList>
    </citation>
    <scope>NUCLEOTIDE SEQUENCE [LARGE SCALE GENOMIC DNA]</scope>
    <source>
        <strain evidence="1 2">DSM 45248</strain>
    </source>
</reference>
<gene>
    <name evidence="1" type="ORF">GA0070621_3877</name>
</gene>
<dbReference type="Gene3D" id="3.90.550.10">
    <property type="entry name" value="Spore Coat Polysaccharide Biosynthesis Protein SpsA, Chain A"/>
    <property type="match status" value="1"/>
</dbReference>
<sequence length="246" mass="25167">MARRVVVALLGPVSWTPPGIDPTRWRKALAEDVVDLLATLNEVEVAVAVPPGDRWLADAVVWPGTVVYEVPEPTANAVFAALAADRAAPVDDAGWPDGDVAPAAGRVGQPGDAGAEQVRGDLGAGTEPARYDQAAVVVADAPDLPGLTLGKLLRPLSSRPVAVAPAEGNGPGLLGVAARLPVPEWLPEVDLSTAAPADVRAAAPRPGDVAVTAGWHRLRGPADLAALDPALDGWDATRALLSPPSR</sequence>
<evidence type="ECO:0000313" key="1">
    <source>
        <dbReference type="EMBL" id="SBT50923.1"/>
    </source>
</evidence>
<accession>A0A1A9A419</accession>
<dbReference type="InterPro" id="IPR029044">
    <property type="entry name" value="Nucleotide-diphossugar_trans"/>
</dbReference>
<organism evidence="1 2">
    <name type="scientific">Micromonospora narathiwatensis</name>
    <dbReference type="NCBI Taxonomy" id="299146"/>
    <lineage>
        <taxon>Bacteria</taxon>
        <taxon>Bacillati</taxon>
        <taxon>Actinomycetota</taxon>
        <taxon>Actinomycetes</taxon>
        <taxon>Micromonosporales</taxon>
        <taxon>Micromonosporaceae</taxon>
        <taxon>Micromonospora</taxon>
    </lineage>
</organism>